<dbReference type="SUPFAM" id="SSF52540">
    <property type="entry name" value="P-loop containing nucleoside triphosphate hydrolases"/>
    <property type="match status" value="1"/>
</dbReference>
<keyword evidence="3" id="KW-1185">Reference proteome</keyword>
<sequence>MLGVMTAGHHAYILVAVTDPALHPEAAHVAAASARPVVDLTENSADVDPRDLHRHLTRAAAVLVDADAAAHLHGRRSHDRIFFVGLDDRPLDWEAALACRAEQAFILPAQSAELLTLLGTLTEPETGKDSGPAGAAHVIAVTASGGGAGASTLSAAIARRAPGPATVIDGVDNSGGLDLLFGLEDAPGARWPDLGLAGGDSDGHLAPEDLRAALPAAGDGPAVLSAARPTIADPFRLREGMLATVLASLRGAPGTVVLDVPAHLLDSTELTAALDHVAVLTVAQVRPAAAAAALSRRLTAAGVDHSLLTRHRDWSGLDADDLTAVLPHAPIAEITTTARLARDSEIAGLPTVLPRTLSAAADAVLTAAGAA</sequence>
<accession>S5SRZ1</accession>
<gene>
    <name evidence="2" type="ORF">B841_01570</name>
</gene>
<dbReference type="InterPro" id="IPR027417">
    <property type="entry name" value="P-loop_NTPase"/>
</dbReference>
<dbReference type="Gene3D" id="3.40.50.300">
    <property type="entry name" value="P-loop containing nucleotide triphosphate hydrolases"/>
    <property type="match status" value="1"/>
</dbReference>
<dbReference type="OrthoDB" id="3252838at2"/>
<feature type="domain" description="Rv3660c-like CheY-like N-terminal" evidence="1">
    <location>
        <begin position="17"/>
        <end position="126"/>
    </location>
</feature>
<dbReference type="NCBIfam" id="TIGR03815">
    <property type="entry name" value="CpaE_hom_Actino"/>
    <property type="match status" value="1"/>
</dbReference>
<dbReference type="AlphaFoldDB" id="S5SRZ1"/>
<proteinExistence type="predicted"/>
<dbReference type="KEGG" id="cmd:B841_01570"/>
<organism evidence="2 3">
    <name type="scientific">Corynebacterium maris DSM 45190</name>
    <dbReference type="NCBI Taxonomy" id="1224163"/>
    <lineage>
        <taxon>Bacteria</taxon>
        <taxon>Bacillati</taxon>
        <taxon>Actinomycetota</taxon>
        <taxon>Actinomycetes</taxon>
        <taxon>Mycobacteriales</taxon>
        <taxon>Corynebacteriaceae</taxon>
        <taxon>Corynebacterium</taxon>
    </lineage>
</organism>
<evidence type="ECO:0000259" key="1">
    <source>
        <dbReference type="Pfam" id="PF26563"/>
    </source>
</evidence>
<dbReference type="PATRIC" id="fig|1224163.3.peg.317"/>
<dbReference type="Pfam" id="PF26563">
    <property type="entry name" value="Rv3660c_N"/>
    <property type="match status" value="1"/>
</dbReference>
<dbReference type="eggNOG" id="COG0455">
    <property type="taxonomic scope" value="Bacteria"/>
</dbReference>
<name>S5SRZ1_9CORY</name>
<dbReference type="EMBL" id="CP003924">
    <property type="protein sequence ID" value="AGS33797.1"/>
    <property type="molecule type" value="Genomic_DNA"/>
</dbReference>
<evidence type="ECO:0000313" key="3">
    <source>
        <dbReference type="Proteomes" id="UP000015388"/>
    </source>
</evidence>
<dbReference type="InterPro" id="IPR059050">
    <property type="entry name" value="Rv3660c_N"/>
</dbReference>
<dbReference type="Proteomes" id="UP000015388">
    <property type="component" value="Chromosome"/>
</dbReference>
<dbReference type="STRING" id="1224163.B841_01570"/>
<dbReference type="HOGENOM" id="CLU_042654_1_0_11"/>
<dbReference type="InterPro" id="IPR022521">
    <property type="entry name" value="Rv3660c"/>
</dbReference>
<evidence type="ECO:0000313" key="2">
    <source>
        <dbReference type="EMBL" id="AGS33797.1"/>
    </source>
</evidence>
<reference evidence="2 3" key="1">
    <citation type="submission" date="2012-11" db="EMBL/GenBank/DDBJ databases">
        <title>The complete genome sequence of Corynebacterium maris Coryn-1 (=DSM 45190).</title>
        <authorList>
            <person name="Schaffert L."/>
            <person name="Albersmeier A."/>
            <person name="Kalinowski J."/>
            <person name="Ruckert C."/>
        </authorList>
    </citation>
    <scope>NUCLEOTIDE SEQUENCE [LARGE SCALE GENOMIC DNA]</scope>
    <source>
        <strain evidence="3">Coryn-1</strain>
    </source>
</reference>
<protein>
    <recommendedName>
        <fullName evidence="1">Rv3660c-like CheY-like N-terminal domain-containing protein</fullName>
    </recommendedName>
</protein>